<evidence type="ECO:0000256" key="1">
    <source>
        <dbReference type="PIRNR" id="PIRNR006320"/>
    </source>
</evidence>
<dbReference type="Gene3D" id="3.40.50.880">
    <property type="match status" value="1"/>
</dbReference>
<name>A0A368LMQ9_9VIBR</name>
<accession>A0A368LMQ9</accession>
<sequence>MSKTVAVILAGSGVYDGSEINEVVLTLLALEEQGVEYQCFAPDIDQAHVVNHLSGDEQNQTRNVLQEAARIVRGNVKDVAKLQVQDHAALIMIGGFGVAKNLSSFAFKGQDFDILPCIKKIMKAFTDSGKPSGYMCIAPVLLPSVFDGVKCTIGKDVDIASVITTLGGKHVECAVDEITFDEKYRIVTTPAYMLAENIKQAKLGIDKLVTRVCLLSDAI</sequence>
<dbReference type="GO" id="GO:0016829">
    <property type="term" value="F:lyase activity"/>
    <property type="evidence" value="ECO:0007669"/>
    <property type="project" value="UniProtKB-UniRule"/>
</dbReference>
<dbReference type="EMBL" id="QPGL01000001">
    <property type="protein sequence ID" value="RCS73091.1"/>
    <property type="molecule type" value="Genomic_DNA"/>
</dbReference>
<dbReference type="PANTHER" id="PTHR10224:SF12">
    <property type="entry name" value="GLYOXALASE ELBB"/>
    <property type="match status" value="1"/>
</dbReference>
<keyword evidence="3" id="KW-1185">Reference proteome</keyword>
<dbReference type="AlphaFoldDB" id="A0A368LMQ9"/>
<comment type="similarity">
    <text evidence="1">Belongs to the peptidase C56 family.</text>
</comment>
<dbReference type="InterPro" id="IPR026041">
    <property type="entry name" value="ElbB"/>
</dbReference>
<evidence type="ECO:0000313" key="2">
    <source>
        <dbReference type="EMBL" id="RCS73091.1"/>
    </source>
</evidence>
<evidence type="ECO:0000313" key="3">
    <source>
        <dbReference type="Proteomes" id="UP000252479"/>
    </source>
</evidence>
<keyword evidence="1" id="KW-0456">Lyase</keyword>
<protein>
    <recommendedName>
        <fullName evidence="1">Glyoxalase</fullName>
    </recommendedName>
</protein>
<comment type="catalytic activity">
    <reaction evidence="1">
        <text>glyoxal + H2O = glycolate + H(+)</text>
        <dbReference type="Rhea" id="RHEA:51672"/>
        <dbReference type="ChEBI" id="CHEBI:15377"/>
        <dbReference type="ChEBI" id="CHEBI:15378"/>
        <dbReference type="ChEBI" id="CHEBI:29805"/>
        <dbReference type="ChEBI" id="CHEBI:34779"/>
    </reaction>
</comment>
<dbReference type="RefSeq" id="WP_086963151.1">
    <property type="nucleotide sequence ID" value="NZ_FUKS01000054.1"/>
</dbReference>
<comment type="caution">
    <text evidence="2">The sequence shown here is derived from an EMBL/GenBank/DDBJ whole genome shotgun (WGS) entry which is preliminary data.</text>
</comment>
<dbReference type="Proteomes" id="UP000252479">
    <property type="component" value="Unassembled WGS sequence"/>
</dbReference>
<dbReference type="SUPFAM" id="SSF52317">
    <property type="entry name" value="Class I glutamine amidotransferase-like"/>
    <property type="match status" value="1"/>
</dbReference>
<organism evidence="2 3">
    <name type="scientific">Vibrio casei</name>
    <dbReference type="NCBI Taxonomy" id="673372"/>
    <lineage>
        <taxon>Bacteria</taxon>
        <taxon>Pseudomonadati</taxon>
        <taxon>Pseudomonadota</taxon>
        <taxon>Gammaproteobacteria</taxon>
        <taxon>Vibrionales</taxon>
        <taxon>Vibrionaceae</taxon>
        <taxon>Vibrio</taxon>
    </lineage>
</organism>
<reference evidence="2 3" key="1">
    <citation type="journal article" date="2017" name="Elife">
        <title>Extensive horizontal gene transfer in cheese-associated bacteria.</title>
        <authorList>
            <person name="Bonham K.S."/>
            <person name="Wolfe B.E."/>
            <person name="Dutton R.J."/>
        </authorList>
    </citation>
    <scope>NUCLEOTIDE SEQUENCE [LARGE SCALE GENOMIC DNA]</scope>
    <source>
        <strain evidence="2 3">JB196</strain>
    </source>
</reference>
<dbReference type="GeneID" id="303188339"/>
<gene>
    <name evidence="2" type="ORF">CIK83_05375</name>
</gene>
<dbReference type="PANTHER" id="PTHR10224">
    <property type="entry name" value="ES1 PROTEIN HOMOLOG, MITOCHONDRIAL"/>
    <property type="match status" value="1"/>
</dbReference>
<dbReference type="PIRSF" id="PIRSF006320">
    <property type="entry name" value="Elb2"/>
    <property type="match status" value="1"/>
</dbReference>
<dbReference type="NCBIfam" id="NF008747">
    <property type="entry name" value="PRK11780.1"/>
    <property type="match status" value="1"/>
</dbReference>
<proteinExistence type="inferred from homology"/>
<dbReference type="CDD" id="cd03133">
    <property type="entry name" value="GATase1_ES1"/>
    <property type="match status" value="1"/>
</dbReference>
<comment type="function">
    <text evidence="1">Displays glyoxalase activity, catalyzing the conversion of glyoxal to glycolate.</text>
</comment>
<dbReference type="InterPro" id="IPR029062">
    <property type="entry name" value="Class_I_gatase-like"/>
</dbReference>